<evidence type="ECO:0000259" key="4">
    <source>
        <dbReference type="SMART" id="SM00642"/>
    </source>
</evidence>
<keyword evidence="3 5" id="KW-0326">Glycosidase</keyword>
<dbReference type="EMBL" id="DF238840">
    <property type="protein sequence ID" value="GAF25022.1"/>
    <property type="molecule type" value="Genomic_DNA"/>
</dbReference>
<dbReference type="InterPro" id="IPR017853">
    <property type="entry name" value="GH"/>
</dbReference>
<dbReference type="Pfam" id="PF00128">
    <property type="entry name" value="Alpha-amylase"/>
    <property type="match status" value="1"/>
</dbReference>
<reference evidence="5" key="1">
    <citation type="journal article" date="2014" name="Gene">
        <title>Genome-guided analysis of transformation efficiency and carbon dioxide assimilation by Moorella thermoacetica Y72.</title>
        <authorList>
            <person name="Tsukahara K."/>
            <person name="Kita A."/>
            <person name="Nakashimada Y."/>
            <person name="Hoshino T."/>
            <person name="Murakami K."/>
        </authorList>
    </citation>
    <scope>NUCLEOTIDE SEQUENCE [LARGE SCALE GENOMIC DNA]</scope>
    <source>
        <strain evidence="5">Y72</strain>
    </source>
</reference>
<protein>
    <submittedName>
        <fullName evidence="5">Glycosidases</fullName>
    </submittedName>
</protein>
<dbReference type="GO" id="GO:0005975">
    <property type="term" value="P:carbohydrate metabolic process"/>
    <property type="evidence" value="ECO:0007669"/>
    <property type="project" value="InterPro"/>
</dbReference>
<evidence type="ECO:0000313" key="5">
    <source>
        <dbReference type="EMBL" id="GAF25022.1"/>
    </source>
</evidence>
<dbReference type="Gene3D" id="2.60.40.1180">
    <property type="entry name" value="Golgi alpha-mannosidase II"/>
    <property type="match status" value="1"/>
</dbReference>
<dbReference type="Gene3D" id="3.20.20.80">
    <property type="entry name" value="Glycosidases"/>
    <property type="match status" value="1"/>
</dbReference>
<dbReference type="InterPro" id="IPR013783">
    <property type="entry name" value="Ig-like_fold"/>
</dbReference>
<accession>A0A0S6UBM4</accession>
<dbReference type="CDD" id="cd02857">
    <property type="entry name" value="E_set_CDase_PDE_N"/>
    <property type="match status" value="1"/>
</dbReference>
<sequence>MLFAKFWSIINSTGLTCYFHDFYKLHLPPPGGRQKIHVYFMKPPAPAEPPRQKLRNLGQVRLYYNREEGVLPLLHHRPGIRFCQPLAPDRLLLRLKIGRREQQSCQVIYEDRGLKTAPMYAYARTPRYIYYQAEISLSRPWRCRYFFRLREGDGDDRYIFAGGTGQQGRPFTYQWTPADIFTVPDWIYDAVSYQIFPDRFYNGNPANDPPGTRPWSEAPTRENFFGGDLEGIQAKIPYLKFLGVNALWLNPIFAASSNHRYNTRDYLAVDPALGDTDTLRRLVASLHGAGIRIILDGVFNHTGTDFFAFKDVVARGAGSPYKDWYYFYDFPVRSEPRANYACWWDIPSLPKLNVRNPEVRNYLLHVATYWLWDAGTDGWRLDVPNEIEPPFWREFYQQVKGTNPEAYIVGEIWRDARFWLNGRYFDGVMNYLFRDLVLAYFARRLFPISTLDMLLGLVRLRYPEAANFALLNLLGSHDTARIITAFQEGLAGVPGHSGSYAEAVAHLRPALILQLTYPGAPLIYYGDEVGLTGGPDPDCRRTMPWEPRDWDRDLLNFYRCLIRLRHQLRPLRRGFFQPLFTDDQAEVYAYARRLEGEKVIIILNASDLPQTVTLAAAVAGLAEDSTWRDGLSNRLLEVKGGQIILPLDANSGAVLYQE</sequence>
<organism evidence="5">
    <name type="scientific">Moorella thermoacetica Y72</name>
    <dbReference type="NCBI Taxonomy" id="1325331"/>
    <lineage>
        <taxon>Bacteria</taxon>
        <taxon>Bacillati</taxon>
        <taxon>Bacillota</taxon>
        <taxon>Clostridia</taxon>
        <taxon>Neomoorellales</taxon>
        <taxon>Neomoorellaceae</taxon>
        <taxon>Neomoorella</taxon>
    </lineage>
</organism>
<dbReference type="InterPro" id="IPR045857">
    <property type="entry name" value="O16G_dom_2"/>
</dbReference>
<dbReference type="Proteomes" id="UP000063718">
    <property type="component" value="Unassembled WGS sequence"/>
</dbReference>
<proteinExistence type="inferred from homology"/>
<dbReference type="InterPro" id="IPR004185">
    <property type="entry name" value="Glyco_hydro_13_lg-like_dom"/>
</dbReference>
<dbReference type="InterPro" id="IPR014756">
    <property type="entry name" value="Ig_E-set"/>
</dbReference>
<dbReference type="PANTHER" id="PTHR10357:SF210">
    <property type="entry name" value="MALTODEXTRIN GLUCOSIDASE"/>
    <property type="match status" value="1"/>
</dbReference>
<dbReference type="CDD" id="cd11338">
    <property type="entry name" value="AmyAc_CMD"/>
    <property type="match status" value="1"/>
</dbReference>
<evidence type="ECO:0000256" key="2">
    <source>
        <dbReference type="ARBA" id="ARBA00022801"/>
    </source>
</evidence>
<dbReference type="SUPFAM" id="SSF51011">
    <property type="entry name" value="Glycosyl hydrolase domain"/>
    <property type="match status" value="1"/>
</dbReference>
<dbReference type="SUPFAM" id="SSF51445">
    <property type="entry name" value="(Trans)glycosidases"/>
    <property type="match status" value="1"/>
</dbReference>
<dbReference type="InterPro" id="IPR006047">
    <property type="entry name" value="GH13_cat_dom"/>
</dbReference>
<name>A0A0S6UBM4_NEOTH</name>
<dbReference type="Gene3D" id="3.90.400.10">
    <property type="entry name" value="Oligo-1,6-glucosidase, Domain 2"/>
    <property type="match status" value="1"/>
</dbReference>
<feature type="domain" description="Glycosyl hydrolase family 13 catalytic" evidence="4">
    <location>
        <begin position="194"/>
        <end position="565"/>
    </location>
</feature>
<keyword evidence="2" id="KW-0378">Hydrolase</keyword>
<dbReference type="SMART" id="SM00642">
    <property type="entry name" value="Aamy"/>
    <property type="match status" value="1"/>
</dbReference>
<dbReference type="InterPro" id="IPR013780">
    <property type="entry name" value="Glyco_hydro_b"/>
</dbReference>
<dbReference type="PANTHER" id="PTHR10357">
    <property type="entry name" value="ALPHA-AMYLASE FAMILY MEMBER"/>
    <property type="match status" value="1"/>
</dbReference>
<comment type="similarity">
    <text evidence="1">Belongs to the glycosyl hydrolase 13 family.</text>
</comment>
<gene>
    <name evidence="5" type="ORF">MTY_0351</name>
</gene>
<evidence type="ECO:0000256" key="3">
    <source>
        <dbReference type="ARBA" id="ARBA00023295"/>
    </source>
</evidence>
<dbReference type="AlphaFoldDB" id="A0A0S6UBM4"/>
<dbReference type="GO" id="GO:0004553">
    <property type="term" value="F:hydrolase activity, hydrolyzing O-glycosyl compounds"/>
    <property type="evidence" value="ECO:0007669"/>
    <property type="project" value="InterPro"/>
</dbReference>
<dbReference type="SUPFAM" id="SSF81296">
    <property type="entry name" value="E set domains"/>
    <property type="match status" value="1"/>
</dbReference>
<dbReference type="Gene3D" id="2.60.40.10">
    <property type="entry name" value="Immunoglobulins"/>
    <property type="match status" value="1"/>
</dbReference>
<evidence type="ECO:0000256" key="1">
    <source>
        <dbReference type="ARBA" id="ARBA00008061"/>
    </source>
</evidence>
<dbReference type="Pfam" id="PF02903">
    <property type="entry name" value="Alpha-amylase_N"/>
    <property type="match status" value="1"/>
</dbReference>